<dbReference type="Pfam" id="PF14244">
    <property type="entry name" value="Retrotran_gag_3"/>
    <property type="match status" value="1"/>
</dbReference>
<dbReference type="Pfam" id="PF07727">
    <property type="entry name" value="RVT_2"/>
    <property type="match status" value="1"/>
</dbReference>
<keyword evidence="1" id="KW-0479">Metal-binding</keyword>
<dbReference type="GO" id="GO:0003676">
    <property type="term" value="F:nucleic acid binding"/>
    <property type="evidence" value="ECO:0007669"/>
    <property type="project" value="InterPro"/>
</dbReference>
<dbReference type="Proteomes" id="UP001408789">
    <property type="component" value="Unassembled WGS sequence"/>
</dbReference>
<evidence type="ECO:0000313" key="5">
    <source>
        <dbReference type="EMBL" id="KAK9063310.1"/>
    </source>
</evidence>
<protein>
    <recommendedName>
        <fullName evidence="4">Integrase catalytic domain-containing protein</fullName>
    </recommendedName>
</protein>
<dbReference type="Pfam" id="PF25597">
    <property type="entry name" value="SH3_retrovirus"/>
    <property type="match status" value="1"/>
</dbReference>
<evidence type="ECO:0000259" key="4">
    <source>
        <dbReference type="PROSITE" id="PS50994"/>
    </source>
</evidence>
<feature type="compositionally biased region" description="Basic and acidic residues" evidence="3">
    <location>
        <begin position="1"/>
        <end position="15"/>
    </location>
</feature>
<dbReference type="GO" id="GO:0015074">
    <property type="term" value="P:DNA integration"/>
    <property type="evidence" value="ECO:0007669"/>
    <property type="project" value="InterPro"/>
</dbReference>
<dbReference type="InterPro" id="IPR057670">
    <property type="entry name" value="SH3_retrovirus"/>
</dbReference>
<name>A0AAP0CUK5_9ASTR</name>
<dbReference type="InterPro" id="IPR043502">
    <property type="entry name" value="DNA/RNA_pol_sf"/>
</dbReference>
<sequence>MYHNTQYREPRRVDVDSESEEVDEEIEVQEAEEEEEQDVAMQDDAEEEEDDAEEPTQPVKGGKKKRTYWTPAEEVILAQSYIYITEDARVDVMGQLAHGPGCGSSYWSWAGAAYGLAVCSWVEDLSYLLLISEFLSPPGCLGFRILSFRHRLRVDSRLRRPDLNSGCDSLVIFLVSARSGNGASTPHVKYSSGLLAPLQWRTGDTACDKTSTSATLVSKLDASDPLYLHASDSSHLTIISIKLKGTENYTLWANAMKLALQVKNKYGFIDGTCVKSDDDEVLKKQWDRCNSIVLTWILNSVSDELYLGHVYSNLASEVWTELKDTYDKIDGSVVFDLYQKINGFTQSGLSVTEYYHKINMMWKQLDQILQIPTCTCDASKKFNDFSHLIKLMQFLMGLDSSYQSVRTNLLIQSELPSVKEAFSVLSREESHRNYGNSKGLGTSMGFVSKTNTFFDTKKKPVRPPNQNLKCTHCNKVGHTVDKCFEIIGYPSWMKPRGGQSKRVNSGNTSTVTDSADNSVFNPVSSLTADQMTKLLSLLSERSHEGSSCSHISGFVNKECPGDCQSSHYWHDRLGHPSEMALKVLKLHYKLVIPDSASPCDVCHRAKQHREPFPLSDHKSKQLGELVHLDVWGPYKIPSREGYKYFLTVVDDFSRAVWVFLLKHKDEVFINLQIFCNLIETQFNKKVKVFRSDNGTEFVNRRLTEFFQTKGIVHQTTCAYTPQQNGIVERKHRHLLNVARALLFQSNLPLRFWSDCVLTAGYLINRTPSSVLGGMTPYECVYGFKPSLSHLRIFGCLCFSTVLNNSNKFASHAEKCVLIGYSGTKKGYKLWSLDNKQILFSRDVRFYESIFPFKSQSDSIFPDEPVVSELDTIHFFDLYDANGFQNSRGDGGPDDEKNSGTIESPHHGLQSPSVFPESTAGGVENGNTTLPSSSGSPSGRAEGDVESENQQTTVHEQTVISEGCDVPQTPQTPSVHPRRSGRVPTLSRNLKDFVIEGKVKYGLEKVVNYSNLSFENRCFATNLNKSSEPRNYYEAVKDPNWVAAMNDEIEALHRNNTWTLVDLPRDRKPIGCKWIYKIKYKSSGEIERYKARLVAKGYSQKEGIDFDETFSPVVKMVTVRCILTIAVQNNWSLFQLDINNAFLYGDLNEDVYMTLPQGFFSTNETKVCKLNRSLYGLKQAPRMWYEKLVGVLYELKFVQSKCDHSLFIKSSKDVFIVLLVYVDDIILTGNNITEIEYVKKALSSNFKIKDLGLLKYFLGIEVINTNGGLCLSQRKYCLELLAEYGLTASKPVNCPIEQNYVLSTLCDKNNTGLNSITGYQKLIGKLIYLSHTRPDIAYSVHFLSQFMHNPTNGHLQIALRLLRYLKKSPGMGIFIKPGSLSDVKVYTDADWAKCLKTRKSVTGFCVFLGNSLVSWKSKKQSTISRSSAEAEYRAMCAGTCEIMWLVNLLSELNITVKLPVPVMCDNTAAISISSNPVFHDRTKHFELDLYFLRDQIMKGYVMGQLAHGPGCGSSYWSWAGAAYGLAVCSWVEDLVKVVAARIYKNARVPEAGLSRSQNISKVSLLFIVL</sequence>
<keyword evidence="2" id="KW-0378">Hydrolase</keyword>
<feature type="compositionally biased region" description="Polar residues" evidence="3">
    <location>
        <begin position="947"/>
        <end position="959"/>
    </location>
</feature>
<dbReference type="InterPro" id="IPR012337">
    <property type="entry name" value="RNaseH-like_sf"/>
</dbReference>
<reference evidence="5 6" key="1">
    <citation type="submission" date="2024-04" db="EMBL/GenBank/DDBJ databases">
        <title>The reference genome of an endangered Asteraceae, Deinandra increscens subsp. villosa, native to the Central Coast of California.</title>
        <authorList>
            <person name="Guilliams M."/>
            <person name="Hasenstab-Lehman K."/>
            <person name="Meyer R."/>
            <person name="Mcevoy S."/>
        </authorList>
    </citation>
    <scope>NUCLEOTIDE SEQUENCE [LARGE SCALE GENOMIC DNA]</scope>
    <source>
        <tissue evidence="5">Leaf</tissue>
    </source>
</reference>
<dbReference type="InterPro" id="IPR029472">
    <property type="entry name" value="Copia-like_N"/>
</dbReference>
<feature type="region of interest" description="Disordered" evidence="3">
    <location>
        <begin position="1"/>
        <end position="65"/>
    </location>
</feature>
<dbReference type="GO" id="GO:0016787">
    <property type="term" value="F:hydrolase activity"/>
    <property type="evidence" value="ECO:0007669"/>
    <property type="project" value="UniProtKB-KW"/>
</dbReference>
<dbReference type="EMBL" id="JBCNJP010000018">
    <property type="protein sequence ID" value="KAK9063310.1"/>
    <property type="molecule type" value="Genomic_DNA"/>
</dbReference>
<dbReference type="Gene3D" id="3.30.420.10">
    <property type="entry name" value="Ribonuclease H-like superfamily/Ribonuclease H"/>
    <property type="match status" value="1"/>
</dbReference>
<organism evidence="5 6">
    <name type="scientific">Deinandra increscens subsp. villosa</name>
    <dbReference type="NCBI Taxonomy" id="3103831"/>
    <lineage>
        <taxon>Eukaryota</taxon>
        <taxon>Viridiplantae</taxon>
        <taxon>Streptophyta</taxon>
        <taxon>Embryophyta</taxon>
        <taxon>Tracheophyta</taxon>
        <taxon>Spermatophyta</taxon>
        <taxon>Magnoliopsida</taxon>
        <taxon>eudicotyledons</taxon>
        <taxon>Gunneridae</taxon>
        <taxon>Pentapetalae</taxon>
        <taxon>asterids</taxon>
        <taxon>campanulids</taxon>
        <taxon>Asterales</taxon>
        <taxon>Asteraceae</taxon>
        <taxon>Asteroideae</taxon>
        <taxon>Heliantheae alliance</taxon>
        <taxon>Madieae</taxon>
        <taxon>Madiinae</taxon>
        <taxon>Deinandra</taxon>
    </lineage>
</organism>
<comment type="caution">
    <text evidence="5">The sequence shown here is derived from an EMBL/GenBank/DDBJ whole genome shotgun (WGS) entry which is preliminary data.</text>
</comment>
<proteinExistence type="predicted"/>
<gene>
    <name evidence="5" type="ORF">SSX86_017180</name>
</gene>
<dbReference type="InterPro" id="IPR001584">
    <property type="entry name" value="Integrase_cat-core"/>
</dbReference>
<feature type="compositionally biased region" description="Polar residues" evidence="3">
    <location>
        <begin position="501"/>
        <end position="516"/>
    </location>
</feature>
<dbReference type="SUPFAM" id="SSF56672">
    <property type="entry name" value="DNA/RNA polymerases"/>
    <property type="match status" value="1"/>
</dbReference>
<dbReference type="InterPro" id="IPR039537">
    <property type="entry name" value="Retrotran_Ty1/copia-like"/>
</dbReference>
<feature type="compositionally biased region" description="Acidic residues" evidence="3">
    <location>
        <begin position="16"/>
        <end position="54"/>
    </location>
</feature>
<evidence type="ECO:0000313" key="6">
    <source>
        <dbReference type="Proteomes" id="UP001408789"/>
    </source>
</evidence>
<accession>A0AAP0CUK5</accession>
<feature type="region of interest" description="Disordered" evidence="3">
    <location>
        <begin position="884"/>
        <end position="983"/>
    </location>
</feature>
<dbReference type="Pfam" id="PF00665">
    <property type="entry name" value="rve"/>
    <property type="match status" value="1"/>
</dbReference>
<dbReference type="PROSITE" id="PS50994">
    <property type="entry name" value="INTEGRASE"/>
    <property type="match status" value="1"/>
</dbReference>
<dbReference type="InterPro" id="IPR013103">
    <property type="entry name" value="RVT_2"/>
</dbReference>
<evidence type="ECO:0000256" key="2">
    <source>
        <dbReference type="ARBA" id="ARBA00022801"/>
    </source>
</evidence>
<dbReference type="GO" id="GO:0046872">
    <property type="term" value="F:metal ion binding"/>
    <property type="evidence" value="ECO:0007669"/>
    <property type="project" value="UniProtKB-KW"/>
</dbReference>
<dbReference type="InterPro" id="IPR036397">
    <property type="entry name" value="RNaseH_sf"/>
</dbReference>
<evidence type="ECO:0000256" key="1">
    <source>
        <dbReference type="ARBA" id="ARBA00022723"/>
    </source>
</evidence>
<feature type="domain" description="Integrase catalytic" evidence="4">
    <location>
        <begin position="609"/>
        <end position="784"/>
    </location>
</feature>
<evidence type="ECO:0000256" key="3">
    <source>
        <dbReference type="SAM" id="MobiDB-lite"/>
    </source>
</evidence>
<dbReference type="PANTHER" id="PTHR42648">
    <property type="entry name" value="TRANSPOSASE, PUTATIVE-RELATED"/>
    <property type="match status" value="1"/>
</dbReference>
<dbReference type="CDD" id="cd09272">
    <property type="entry name" value="RNase_HI_RT_Ty1"/>
    <property type="match status" value="1"/>
</dbReference>
<dbReference type="PANTHER" id="PTHR42648:SF31">
    <property type="entry name" value="RNA-DIRECTED DNA POLYMERASE"/>
    <property type="match status" value="1"/>
</dbReference>
<keyword evidence="6" id="KW-1185">Reference proteome</keyword>
<feature type="region of interest" description="Disordered" evidence="3">
    <location>
        <begin position="497"/>
        <end position="516"/>
    </location>
</feature>
<dbReference type="SUPFAM" id="SSF53098">
    <property type="entry name" value="Ribonuclease H-like"/>
    <property type="match status" value="1"/>
</dbReference>